<accession>A0AAD6GL93</accession>
<dbReference type="InterPro" id="IPR035959">
    <property type="entry name" value="RutC-like_sf"/>
</dbReference>
<dbReference type="InterPro" id="IPR006175">
    <property type="entry name" value="YjgF/YER057c/UK114"/>
</dbReference>
<comment type="similarity">
    <text evidence="1">Belongs to the RutC family.</text>
</comment>
<keyword evidence="3" id="KW-1185">Reference proteome</keyword>
<organism evidence="2 3">
    <name type="scientific">Penicillium frequentans</name>
    <dbReference type="NCBI Taxonomy" id="3151616"/>
    <lineage>
        <taxon>Eukaryota</taxon>
        <taxon>Fungi</taxon>
        <taxon>Dikarya</taxon>
        <taxon>Ascomycota</taxon>
        <taxon>Pezizomycotina</taxon>
        <taxon>Eurotiomycetes</taxon>
        <taxon>Eurotiomycetidae</taxon>
        <taxon>Eurotiales</taxon>
        <taxon>Aspergillaceae</taxon>
        <taxon>Penicillium</taxon>
    </lineage>
</organism>
<name>A0AAD6GL93_9EURO</name>
<dbReference type="Gene3D" id="3.30.1330.40">
    <property type="entry name" value="RutC-like"/>
    <property type="match status" value="1"/>
</dbReference>
<dbReference type="GO" id="GO:0005739">
    <property type="term" value="C:mitochondrion"/>
    <property type="evidence" value="ECO:0007669"/>
    <property type="project" value="TreeGrafter"/>
</dbReference>
<protein>
    <submittedName>
        <fullName evidence="2">YjgF/Yer057p/UK114 family</fullName>
    </submittedName>
</protein>
<gene>
    <name evidence="2" type="ORF">N7494_000147</name>
</gene>
<dbReference type="PANTHER" id="PTHR11803:SF42">
    <property type="entry name" value="MMF1"/>
    <property type="match status" value="1"/>
</dbReference>
<dbReference type="SUPFAM" id="SSF55298">
    <property type="entry name" value="YjgF-like"/>
    <property type="match status" value="1"/>
</dbReference>
<dbReference type="Proteomes" id="UP001220324">
    <property type="component" value="Unassembled WGS sequence"/>
</dbReference>
<dbReference type="Pfam" id="PF01042">
    <property type="entry name" value="Ribonuc_L-PSP"/>
    <property type="match status" value="1"/>
</dbReference>
<reference evidence="2 3" key="1">
    <citation type="journal article" date="2023" name="IMA Fungus">
        <title>Comparative genomic study of the Penicillium genus elucidates a diverse pangenome and 15 lateral gene transfer events.</title>
        <authorList>
            <person name="Petersen C."/>
            <person name="Sorensen T."/>
            <person name="Nielsen M.R."/>
            <person name="Sondergaard T.E."/>
            <person name="Sorensen J.L."/>
            <person name="Fitzpatrick D.A."/>
            <person name="Frisvad J.C."/>
            <person name="Nielsen K.L."/>
        </authorList>
    </citation>
    <scope>NUCLEOTIDE SEQUENCE [LARGE SCALE GENOMIC DNA]</scope>
    <source>
        <strain evidence="2 3">IBT 35679</strain>
    </source>
</reference>
<dbReference type="CDD" id="cd00448">
    <property type="entry name" value="YjgF_YER057c_UK114_family"/>
    <property type="match status" value="1"/>
</dbReference>
<evidence type="ECO:0000313" key="3">
    <source>
        <dbReference type="Proteomes" id="UP001220324"/>
    </source>
</evidence>
<dbReference type="EMBL" id="JAQIZZ010000001">
    <property type="protein sequence ID" value="KAJ5556232.1"/>
    <property type="molecule type" value="Genomic_DNA"/>
</dbReference>
<dbReference type="AlphaFoldDB" id="A0AAD6GL93"/>
<dbReference type="PANTHER" id="PTHR11803">
    <property type="entry name" value="2-IMINOBUTANOATE/2-IMINOPROPANOATE DEAMINASE RIDA"/>
    <property type="match status" value="1"/>
</dbReference>
<proteinExistence type="inferred from homology"/>
<evidence type="ECO:0000256" key="1">
    <source>
        <dbReference type="ARBA" id="ARBA00010552"/>
    </source>
</evidence>
<dbReference type="GO" id="GO:0019239">
    <property type="term" value="F:deaminase activity"/>
    <property type="evidence" value="ECO:0007669"/>
    <property type="project" value="TreeGrafter"/>
</dbReference>
<dbReference type="GO" id="GO:0005829">
    <property type="term" value="C:cytosol"/>
    <property type="evidence" value="ECO:0007669"/>
    <property type="project" value="TreeGrafter"/>
</dbReference>
<sequence>MRSLAPVAVRTNGAPSPPPFLSQGVLVGDFVFCSGQVGADPTTGTLVKGPIQNRTRQILQNLNAVLQATGCSLEDAVKVNIFLTDMADFAAVNEMYDTFFSGIKPVGCLAW</sequence>
<dbReference type="FunFam" id="3.30.1330.40:FF:000001">
    <property type="entry name" value="L-PSP family endoribonuclease"/>
    <property type="match status" value="1"/>
</dbReference>
<comment type="caution">
    <text evidence="2">The sequence shown here is derived from an EMBL/GenBank/DDBJ whole genome shotgun (WGS) entry which is preliminary data.</text>
</comment>
<evidence type="ECO:0000313" key="2">
    <source>
        <dbReference type="EMBL" id="KAJ5556232.1"/>
    </source>
</evidence>